<dbReference type="SMART" id="SM01071">
    <property type="entry name" value="CDC37_N"/>
    <property type="match status" value="1"/>
</dbReference>
<protein>
    <recommendedName>
        <fullName evidence="5">Hsp90 chaperone protein kinase-targeting subunit</fullName>
    </recommendedName>
</protein>
<evidence type="ECO:0000256" key="1">
    <source>
        <dbReference type="ARBA" id="ARBA00004496"/>
    </source>
</evidence>
<dbReference type="GO" id="GO:0051087">
    <property type="term" value="F:protein-folding chaperone binding"/>
    <property type="evidence" value="ECO:0007669"/>
    <property type="project" value="TreeGrafter"/>
</dbReference>
<dbReference type="GO" id="GO:0019901">
    <property type="term" value="F:protein kinase binding"/>
    <property type="evidence" value="ECO:0007669"/>
    <property type="project" value="InterPro"/>
</dbReference>
<evidence type="ECO:0000259" key="7">
    <source>
        <dbReference type="SMART" id="SM01069"/>
    </source>
</evidence>
<dbReference type="eggNOG" id="KOG2260">
    <property type="taxonomic scope" value="Eukaryota"/>
</dbReference>
<dbReference type="SMART" id="SM01069">
    <property type="entry name" value="CDC37_C"/>
    <property type="match status" value="1"/>
</dbReference>
<dbReference type="Pfam" id="PF08565">
    <property type="entry name" value="CDC37_M"/>
    <property type="match status" value="1"/>
</dbReference>
<feature type="domain" description="Cdc37 C-terminal" evidence="7">
    <location>
        <begin position="438"/>
        <end position="525"/>
    </location>
</feature>
<comment type="subcellular location">
    <subcellularLocation>
        <location evidence="1">Cytoplasm</location>
    </subcellularLocation>
</comment>
<feature type="domain" description="Cdc37 Hsp90 binding" evidence="8">
    <location>
        <begin position="220"/>
        <end position="422"/>
    </location>
</feature>
<dbReference type="GO" id="GO:0050821">
    <property type="term" value="P:protein stabilization"/>
    <property type="evidence" value="ECO:0007669"/>
    <property type="project" value="TreeGrafter"/>
</dbReference>
<dbReference type="KEGG" id="cot:CORT_0F02630"/>
<dbReference type="RefSeq" id="XP_003870616.1">
    <property type="nucleotide sequence ID" value="XM_003870567.1"/>
</dbReference>
<dbReference type="Pfam" id="PF03234">
    <property type="entry name" value="CDC37_N"/>
    <property type="match status" value="1"/>
</dbReference>
<dbReference type="PANTHER" id="PTHR12800">
    <property type="entry name" value="CDC37-RELATED"/>
    <property type="match status" value="1"/>
</dbReference>
<feature type="compositionally biased region" description="Basic and acidic residues" evidence="6">
    <location>
        <begin position="215"/>
        <end position="242"/>
    </location>
</feature>
<feature type="domain" description="Cdc37 N-terminal" evidence="9">
    <location>
        <begin position="18"/>
        <end position="217"/>
    </location>
</feature>
<name>H8X8L2_CANO9</name>
<organism evidence="10 11">
    <name type="scientific">Candida orthopsilosis (strain 90-125)</name>
    <name type="common">Yeast</name>
    <dbReference type="NCBI Taxonomy" id="1136231"/>
    <lineage>
        <taxon>Eukaryota</taxon>
        <taxon>Fungi</taxon>
        <taxon>Dikarya</taxon>
        <taxon>Ascomycota</taxon>
        <taxon>Saccharomycotina</taxon>
        <taxon>Pichiomycetes</taxon>
        <taxon>Debaryomycetaceae</taxon>
        <taxon>Candida/Lodderomyces clade</taxon>
        <taxon>Candida</taxon>
    </lineage>
</organism>
<keyword evidence="11" id="KW-1185">Reference proteome</keyword>
<feature type="region of interest" description="Disordered" evidence="6">
    <location>
        <begin position="215"/>
        <end position="276"/>
    </location>
</feature>
<dbReference type="GO" id="GO:0006457">
    <property type="term" value="P:protein folding"/>
    <property type="evidence" value="ECO:0007669"/>
    <property type="project" value="TreeGrafter"/>
</dbReference>
<dbReference type="InterPro" id="IPR038189">
    <property type="entry name" value="Cdc37_Hsp90-bd_sf"/>
</dbReference>
<feature type="compositionally biased region" description="Polar residues" evidence="6">
    <location>
        <begin position="524"/>
        <end position="533"/>
    </location>
</feature>
<dbReference type="GO" id="GO:0005737">
    <property type="term" value="C:cytoplasm"/>
    <property type="evidence" value="ECO:0007669"/>
    <property type="project" value="UniProtKB-SubCell"/>
</dbReference>
<evidence type="ECO:0000313" key="11">
    <source>
        <dbReference type="Proteomes" id="UP000005018"/>
    </source>
</evidence>
<dbReference type="GO" id="GO:0051082">
    <property type="term" value="F:unfolded protein binding"/>
    <property type="evidence" value="ECO:0007669"/>
    <property type="project" value="TreeGrafter"/>
</dbReference>
<evidence type="ECO:0000256" key="5">
    <source>
        <dbReference type="ARBA" id="ARBA00031396"/>
    </source>
</evidence>
<dbReference type="Proteomes" id="UP000005018">
    <property type="component" value="Chromosome 6"/>
</dbReference>
<feature type="compositionally biased region" description="Basic and acidic residues" evidence="6">
    <location>
        <begin position="514"/>
        <end position="523"/>
    </location>
</feature>
<evidence type="ECO:0000256" key="2">
    <source>
        <dbReference type="ARBA" id="ARBA00006222"/>
    </source>
</evidence>
<evidence type="ECO:0000256" key="4">
    <source>
        <dbReference type="ARBA" id="ARBA00023186"/>
    </source>
</evidence>
<dbReference type="InterPro" id="IPR013855">
    <property type="entry name" value="Cdc37_N_dom"/>
</dbReference>
<dbReference type="InterPro" id="IPR004918">
    <property type="entry name" value="Cdc37"/>
</dbReference>
<dbReference type="InterPro" id="IPR013874">
    <property type="entry name" value="Cdc37_Hsp90-bd"/>
</dbReference>
<dbReference type="Gene3D" id="1.20.58.610">
    <property type="entry name" value="Cdc37, Hsp90 binding domain"/>
    <property type="match status" value="1"/>
</dbReference>
<evidence type="ECO:0000259" key="9">
    <source>
        <dbReference type="SMART" id="SM01071"/>
    </source>
</evidence>
<gene>
    <name evidence="10" type="ORF">CORT_0F02630</name>
</gene>
<keyword evidence="3" id="KW-0963">Cytoplasm</keyword>
<feature type="region of interest" description="Disordered" evidence="6">
    <location>
        <begin position="514"/>
        <end position="533"/>
    </location>
</feature>
<dbReference type="InterPro" id="IPR013873">
    <property type="entry name" value="Cdc37_C"/>
</dbReference>
<evidence type="ECO:0000313" key="10">
    <source>
        <dbReference type="EMBL" id="CCG24487.1"/>
    </source>
</evidence>
<feature type="compositionally biased region" description="Polar residues" evidence="6">
    <location>
        <begin position="253"/>
        <end position="276"/>
    </location>
</feature>
<dbReference type="SMART" id="SM01070">
    <property type="entry name" value="CDC37_M"/>
    <property type="match status" value="1"/>
</dbReference>
<keyword evidence="4" id="KW-0143">Chaperone</keyword>
<dbReference type="OrthoDB" id="440202at2759"/>
<dbReference type="GO" id="GO:0031072">
    <property type="term" value="F:heat shock protein binding"/>
    <property type="evidence" value="ECO:0007669"/>
    <property type="project" value="TreeGrafter"/>
</dbReference>
<evidence type="ECO:0000259" key="8">
    <source>
        <dbReference type="SMART" id="SM01070"/>
    </source>
</evidence>
<comment type="similarity">
    <text evidence="2">Belongs to the CDC37 family.</text>
</comment>
<accession>H8X8L2</accession>
<dbReference type="AlphaFoldDB" id="H8X8L2"/>
<dbReference type="Pfam" id="PF08564">
    <property type="entry name" value="CDC37_C"/>
    <property type="match status" value="1"/>
</dbReference>
<dbReference type="SUPFAM" id="SSF101391">
    <property type="entry name" value="Hsp90 co-chaperone CDC37"/>
    <property type="match status" value="1"/>
</dbReference>
<sequence>MNANLIINTGTTRTINMPIDYSKWDKIEISDDSDVEVHPNVDKKSFIRWKQRDIHEKRMQRNIEIKSILVQLTMYAKLNERVDYLLGSLSPEQLLNSELVLSTLNAEFDPNEKFDYEKLVASKGDTLRKGLQDLKFDKEEIENTPPYNEMIEDLFIQIKDDHADAKTNGERLVDYLKEHRAKIDDVLSKQTVKLDDLLNQKAQLIVSDDLHTGFDRSFMNKDKPEEEKEKDKSNEEENKNKTIENQGKKKATTKPSTTRPAGTPKGTINNPLVTQSDGEEIEKALLDALELMPETDKFGTIDSKNLAKSADYLIKHTNICTEKQKDALIMLAFDAQLDGDTNKAKQIVHQSLLLQYVAQIKGNNSSRDDTIRAIKLLFTKFQNDEKVKGFFNEEYANTVNHIIERCKVIEQEQTNNANNDEEALIQLRALDENTTLTVNIPEEGTKEYEVFSSKLPAEFQSAIRTQSLDEVNKEFAKLKVKDAEKILEIFNECGVIGINGYLEDEKEFEELKKEFNEQEHESQEQVNSNDIVD</sequence>
<dbReference type="PANTHER" id="PTHR12800:SF4">
    <property type="entry name" value="HSP90 CO-CHAPERONE CDC37"/>
    <property type="match status" value="1"/>
</dbReference>
<evidence type="ECO:0000256" key="6">
    <source>
        <dbReference type="SAM" id="MobiDB-lite"/>
    </source>
</evidence>
<evidence type="ECO:0000256" key="3">
    <source>
        <dbReference type="ARBA" id="ARBA00022490"/>
    </source>
</evidence>
<dbReference type="EMBL" id="HE681724">
    <property type="protein sequence ID" value="CCG24487.1"/>
    <property type="molecule type" value="Genomic_DNA"/>
</dbReference>
<dbReference type="GeneID" id="14541445"/>
<proteinExistence type="inferred from homology"/>
<dbReference type="HOGENOM" id="CLU_033261_1_0_1"/>
<reference evidence="10 11" key="1">
    <citation type="journal article" date="2012" name="PLoS ONE">
        <title>Sequence and analysis of the genome of the pathogenic yeast Candida orthopsilosis.</title>
        <authorList>
            <person name="Riccombeni A."/>
            <person name="Vidanes G."/>
            <person name="Proux-Wera E."/>
            <person name="Wolfe K.H."/>
            <person name="Butler G."/>
        </authorList>
    </citation>
    <scope>NUCLEOTIDE SEQUENCE [LARGE SCALE GENOMIC DNA]</scope>
    <source>
        <strain evidence="10 11">Co 90-125</strain>
    </source>
</reference>